<dbReference type="Pfam" id="PF20143">
    <property type="entry name" value="NAD_kinase_C"/>
    <property type="match status" value="1"/>
</dbReference>
<dbReference type="KEGG" id="mou:OU421_06465"/>
<dbReference type="AlphaFoldDB" id="A0A9X9T9D2"/>
<organism evidence="1 2">
    <name type="scientific">Methanogenium organophilum</name>
    <dbReference type="NCBI Taxonomy" id="2199"/>
    <lineage>
        <taxon>Archaea</taxon>
        <taxon>Methanobacteriati</taxon>
        <taxon>Methanobacteriota</taxon>
        <taxon>Stenosarchaea group</taxon>
        <taxon>Methanomicrobia</taxon>
        <taxon>Methanomicrobiales</taxon>
        <taxon>Methanomicrobiaceae</taxon>
        <taxon>Methanogenium</taxon>
    </lineage>
</organism>
<evidence type="ECO:0000313" key="1">
    <source>
        <dbReference type="EMBL" id="WAI02515.1"/>
    </source>
</evidence>
<dbReference type="GO" id="GO:0006741">
    <property type="term" value="P:NADP+ biosynthetic process"/>
    <property type="evidence" value="ECO:0007669"/>
    <property type="project" value="InterPro"/>
</dbReference>
<dbReference type="InterPro" id="IPR039065">
    <property type="entry name" value="AcoX-like"/>
</dbReference>
<name>A0A9X9T9D2_METOG</name>
<dbReference type="Proteomes" id="UP001163096">
    <property type="component" value="Chromosome"/>
</dbReference>
<dbReference type="SUPFAM" id="SSF111331">
    <property type="entry name" value="NAD kinase/diacylglycerol kinase-like"/>
    <property type="match status" value="1"/>
</dbReference>
<sequence length="365" mass="38629">MKIGVVVNPVAGMGGAVGLKGTDGQVAEAIHRGAVPVAPDRASRLLSLIRPGVHTFLTAGGPMGEGLLAQVGIPAETVYQPKATETTAEDTRRACRTFCDRGVELILFCGGDGTARDVFAVVGDTIPILGVPSGVKMYSGVFAPTPAAAAECVNRLDEAVMTDAEVMDIDEEAYREGRLSVRLAGIARSPALTGHLPSSKWATDARHEARAQADIARFIGDIMRDDTLYLIGAGSTTAAVIHALGEEGTLLGIDAVYDGDVIARDLNEEGILRLLDEYPLVQAIISPIGAQGFVLGRGTQQVSPAVVRRIGPENFIIIATEAKLSRTPTLYLDTGDPDQNQRFPDFVQVVCGYAMARRMPLLHES</sequence>
<dbReference type="InterPro" id="IPR011386">
    <property type="entry name" value="Put_ATP-NAD_kin"/>
</dbReference>
<dbReference type="GeneID" id="76834729"/>
<keyword evidence="1" id="KW-0808">Transferase</keyword>
<dbReference type="Gene3D" id="3.40.50.10330">
    <property type="entry name" value="Probable inorganic polyphosphate/atp-NAD kinase, domain 1"/>
    <property type="match status" value="1"/>
</dbReference>
<dbReference type="InterPro" id="IPR002504">
    <property type="entry name" value="NADK"/>
</dbReference>
<keyword evidence="2" id="KW-1185">Reference proteome</keyword>
<proteinExistence type="predicted"/>
<reference evidence="1" key="1">
    <citation type="submission" date="2022-11" db="EMBL/GenBank/DDBJ databases">
        <title>Complete genome sequence of Methanogenium organophilum DSM 3596.</title>
        <authorList>
            <person name="Chen S.-C."/>
            <person name="Lai S.-J."/>
            <person name="You Y.-T."/>
        </authorList>
    </citation>
    <scope>NUCLEOTIDE SEQUENCE</scope>
    <source>
        <strain evidence="1">DSM 3596</strain>
    </source>
</reference>
<dbReference type="PANTHER" id="PTHR40697:SF2">
    <property type="entry name" value="ATP-NAD KINASE-RELATED"/>
    <property type="match status" value="1"/>
</dbReference>
<keyword evidence="1" id="KW-0418">Kinase</keyword>
<dbReference type="GO" id="GO:0003951">
    <property type="term" value="F:NAD+ kinase activity"/>
    <property type="evidence" value="ECO:0007669"/>
    <property type="project" value="InterPro"/>
</dbReference>
<dbReference type="EMBL" id="CP113361">
    <property type="protein sequence ID" value="WAI02515.1"/>
    <property type="molecule type" value="Genomic_DNA"/>
</dbReference>
<evidence type="ECO:0000313" key="2">
    <source>
        <dbReference type="Proteomes" id="UP001163096"/>
    </source>
</evidence>
<dbReference type="Pfam" id="PF01513">
    <property type="entry name" value="NAD_kinase"/>
    <property type="match status" value="1"/>
</dbReference>
<gene>
    <name evidence="1" type="ORF">OU421_06465</name>
</gene>
<dbReference type="InterPro" id="IPR016064">
    <property type="entry name" value="NAD/diacylglycerol_kinase_sf"/>
</dbReference>
<accession>A0A9X9T9D2</accession>
<dbReference type="InterPro" id="IPR017438">
    <property type="entry name" value="ATP-NAD_kinase_N"/>
</dbReference>
<protein>
    <submittedName>
        <fullName evidence="1">ATP-NAD kinase family protein</fullName>
    </submittedName>
</protein>
<dbReference type="PIRSF" id="PIRSF016907">
    <property type="entry name" value="Kin_ATP-NAD"/>
    <property type="match status" value="1"/>
</dbReference>
<dbReference type="RefSeq" id="WP_268187809.1">
    <property type="nucleotide sequence ID" value="NZ_CP113361.1"/>
</dbReference>
<dbReference type="PANTHER" id="PTHR40697">
    <property type="entry name" value="ACETOIN CATABOLISM PROTEIN X"/>
    <property type="match status" value="1"/>
</dbReference>